<organism evidence="2 3">
    <name type="scientific">Senna tora</name>
    <dbReference type="NCBI Taxonomy" id="362788"/>
    <lineage>
        <taxon>Eukaryota</taxon>
        <taxon>Viridiplantae</taxon>
        <taxon>Streptophyta</taxon>
        <taxon>Embryophyta</taxon>
        <taxon>Tracheophyta</taxon>
        <taxon>Spermatophyta</taxon>
        <taxon>Magnoliopsida</taxon>
        <taxon>eudicotyledons</taxon>
        <taxon>Gunneridae</taxon>
        <taxon>Pentapetalae</taxon>
        <taxon>rosids</taxon>
        <taxon>fabids</taxon>
        <taxon>Fabales</taxon>
        <taxon>Fabaceae</taxon>
        <taxon>Caesalpinioideae</taxon>
        <taxon>Cassia clade</taxon>
        <taxon>Senna</taxon>
    </lineage>
</organism>
<dbReference type="OrthoDB" id="1431999at2759"/>
<keyword evidence="2" id="KW-0695">RNA-directed DNA polymerase</keyword>
<dbReference type="PANTHER" id="PTHR33710">
    <property type="entry name" value="BNAC02G09200D PROTEIN"/>
    <property type="match status" value="1"/>
</dbReference>
<dbReference type="GO" id="GO:0003964">
    <property type="term" value="F:RNA-directed DNA polymerase activity"/>
    <property type="evidence" value="ECO:0007669"/>
    <property type="project" value="UniProtKB-KW"/>
</dbReference>
<protein>
    <submittedName>
        <fullName evidence="2">Reverse transcriptase</fullName>
    </submittedName>
</protein>
<dbReference type="EMBL" id="JAAIUW010000002">
    <property type="protein sequence ID" value="KAF7842300.1"/>
    <property type="molecule type" value="Genomic_DNA"/>
</dbReference>
<dbReference type="InterPro" id="IPR036691">
    <property type="entry name" value="Endo/exonu/phosph_ase_sf"/>
</dbReference>
<name>A0A834XD76_9FABA</name>
<dbReference type="Proteomes" id="UP000634136">
    <property type="component" value="Unassembled WGS sequence"/>
</dbReference>
<evidence type="ECO:0000313" key="3">
    <source>
        <dbReference type="Proteomes" id="UP000634136"/>
    </source>
</evidence>
<keyword evidence="2" id="KW-0808">Transferase</keyword>
<evidence type="ECO:0000256" key="1">
    <source>
        <dbReference type="SAM" id="MobiDB-lite"/>
    </source>
</evidence>
<dbReference type="SUPFAM" id="SSF56219">
    <property type="entry name" value="DNase I-like"/>
    <property type="match status" value="1"/>
</dbReference>
<proteinExistence type="predicted"/>
<feature type="region of interest" description="Disordered" evidence="1">
    <location>
        <begin position="105"/>
        <end position="133"/>
    </location>
</feature>
<gene>
    <name evidence="2" type="ORF">G2W53_004598</name>
</gene>
<dbReference type="AlphaFoldDB" id="A0A834XD76"/>
<comment type="caution">
    <text evidence="2">The sequence shown here is derived from an EMBL/GenBank/DDBJ whole genome shotgun (WGS) entry which is preliminary data.</text>
</comment>
<keyword evidence="3" id="KW-1185">Reference proteome</keyword>
<accession>A0A834XD76</accession>
<dbReference type="PANTHER" id="PTHR33710:SF71">
    <property type="entry name" value="ENDONUCLEASE_EXONUCLEASE_PHOSPHATASE DOMAIN-CONTAINING PROTEIN"/>
    <property type="match status" value="1"/>
</dbReference>
<dbReference type="Gene3D" id="3.60.10.10">
    <property type="entry name" value="Endonuclease/exonuclease/phosphatase"/>
    <property type="match status" value="1"/>
</dbReference>
<sequence>MRDLSLKCQVNSPSVNRVLANRPWAHSTFEVGESSNNKQSSQDENLPLIAWCRAITDDEQEAMNELVHIASEAGIDSETTEQSHGELITVVVQVANSNNVVEVRHEEGENTNPSSYWPSKGPALGSEGFTVHDSNSNHLEEQQLEINKSKVLIAVAYGPAKSHERHFLWDFLNTNDFPWLIVGDFNQILRKSKKVSRCDSSKGDKQFAQMMTNTGLIELPSKGNQFTGTNNRTWEDAVWEKLDRALCNANRINH</sequence>
<evidence type="ECO:0000313" key="2">
    <source>
        <dbReference type="EMBL" id="KAF7842300.1"/>
    </source>
</evidence>
<keyword evidence="2" id="KW-0548">Nucleotidyltransferase</keyword>
<reference evidence="2" key="1">
    <citation type="submission" date="2020-09" db="EMBL/GenBank/DDBJ databases">
        <title>Genome-Enabled Discovery of Anthraquinone Biosynthesis in Senna tora.</title>
        <authorList>
            <person name="Kang S.-H."/>
            <person name="Pandey R.P."/>
            <person name="Lee C.-M."/>
            <person name="Sim J.-S."/>
            <person name="Jeong J.-T."/>
            <person name="Choi B.-S."/>
            <person name="Jung M."/>
            <person name="Ginzburg D."/>
            <person name="Zhao K."/>
            <person name="Won S.Y."/>
            <person name="Oh T.-J."/>
            <person name="Yu Y."/>
            <person name="Kim N.-H."/>
            <person name="Lee O.R."/>
            <person name="Lee T.-H."/>
            <person name="Bashyal P."/>
            <person name="Kim T.-S."/>
            <person name="Lee W.-H."/>
            <person name="Kawkins C."/>
            <person name="Kim C.-K."/>
            <person name="Kim J.S."/>
            <person name="Ahn B.O."/>
            <person name="Rhee S.Y."/>
            <person name="Sohng J.K."/>
        </authorList>
    </citation>
    <scope>NUCLEOTIDE SEQUENCE</scope>
    <source>
        <tissue evidence="2">Leaf</tissue>
    </source>
</reference>